<reference evidence="1" key="1">
    <citation type="journal article" date="2019" name="Environ. Microbiol.">
        <title>Fungal ecological strategies reflected in gene transcription - a case study of two litter decomposers.</title>
        <authorList>
            <person name="Barbi F."/>
            <person name="Kohler A."/>
            <person name="Barry K."/>
            <person name="Baskaran P."/>
            <person name="Daum C."/>
            <person name="Fauchery L."/>
            <person name="Ihrmark K."/>
            <person name="Kuo A."/>
            <person name="LaButti K."/>
            <person name="Lipzen A."/>
            <person name="Morin E."/>
            <person name="Grigoriev I.V."/>
            <person name="Henrissat B."/>
            <person name="Lindahl B."/>
            <person name="Martin F."/>
        </authorList>
    </citation>
    <scope>NUCLEOTIDE SEQUENCE</scope>
    <source>
        <strain evidence="1">JB14</strain>
    </source>
</reference>
<dbReference type="Proteomes" id="UP000799118">
    <property type="component" value="Unassembled WGS sequence"/>
</dbReference>
<proteinExistence type="predicted"/>
<accession>A0A6A4IA97</accession>
<dbReference type="EMBL" id="ML769389">
    <property type="protein sequence ID" value="KAE9409062.1"/>
    <property type="molecule type" value="Genomic_DNA"/>
</dbReference>
<evidence type="ECO:0000313" key="2">
    <source>
        <dbReference type="Proteomes" id="UP000799118"/>
    </source>
</evidence>
<evidence type="ECO:0008006" key="3">
    <source>
        <dbReference type="Google" id="ProtNLM"/>
    </source>
</evidence>
<dbReference type="AlphaFoldDB" id="A0A6A4IA97"/>
<name>A0A6A4IA97_9AGAR</name>
<dbReference type="OrthoDB" id="3206916at2759"/>
<organism evidence="1 2">
    <name type="scientific">Gymnopus androsaceus JB14</name>
    <dbReference type="NCBI Taxonomy" id="1447944"/>
    <lineage>
        <taxon>Eukaryota</taxon>
        <taxon>Fungi</taxon>
        <taxon>Dikarya</taxon>
        <taxon>Basidiomycota</taxon>
        <taxon>Agaricomycotina</taxon>
        <taxon>Agaricomycetes</taxon>
        <taxon>Agaricomycetidae</taxon>
        <taxon>Agaricales</taxon>
        <taxon>Marasmiineae</taxon>
        <taxon>Omphalotaceae</taxon>
        <taxon>Gymnopus</taxon>
    </lineage>
</organism>
<keyword evidence="2" id="KW-1185">Reference proteome</keyword>
<gene>
    <name evidence="1" type="ORF">BT96DRAFT_932328</name>
</gene>
<protein>
    <recommendedName>
        <fullName evidence="3">CCHC-type domain-containing protein</fullName>
    </recommendedName>
</protein>
<evidence type="ECO:0000313" key="1">
    <source>
        <dbReference type="EMBL" id="KAE9409062.1"/>
    </source>
</evidence>
<sequence>MAYWCRIYYQNLVEREIGIGMGGYILALHEWEEFLDLFGQMFGLHNKQLTSQAALDNTIQKSVPEKLLRKLDWLAPITSILTWGESQLTLPQTNLVLQQEQDLRKMQIPQMQFNNANRNTGAPNAQAKLADMGLNEPQESTAPVSREERNQRMREGLCIRCGKPGHIRRDHDKRVVLKGATTDYCSCKDCDEDCTCCNELTKGQELVEARAAFTVIGESEDEDISLILELENLEMEA</sequence>